<dbReference type="SUPFAM" id="SSF88659">
    <property type="entry name" value="Sigma3 and sigma4 domains of RNA polymerase sigma factors"/>
    <property type="match status" value="1"/>
</dbReference>
<dbReference type="Pfam" id="PF04545">
    <property type="entry name" value="Sigma70_r4"/>
    <property type="match status" value="1"/>
</dbReference>
<dbReference type="EMBL" id="JBHTHU010000022">
    <property type="protein sequence ID" value="MFD0752070.1"/>
    <property type="molecule type" value="Genomic_DNA"/>
</dbReference>
<evidence type="ECO:0000313" key="3">
    <source>
        <dbReference type="Proteomes" id="UP001596958"/>
    </source>
</evidence>
<comment type="caution">
    <text evidence="2">The sequence shown here is derived from an EMBL/GenBank/DDBJ whole genome shotgun (WGS) entry which is preliminary data.</text>
</comment>
<protein>
    <submittedName>
        <fullName evidence="2">RNA polymerase sigma factor</fullName>
    </submittedName>
</protein>
<proteinExistence type="predicted"/>
<reference evidence="3" key="1">
    <citation type="journal article" date="2019" name="Int. J. Syst. Evol. Microbiol.">
        <title>The Global Catalogue of Microorganisms (GCM) 10K type strain sequencing project: providing services to taxonomists for standard genome sequencing and annotation.</title>
        <authorList>
            <consortium name="The Broad Institute Genomics Platform"/>
            <consortium name="The Broad Institute Genome Sequencing Center for Infectious Disease"/>
            <person name="Wu L."/>
            <person name="Ma J."/>
        </authorList>
    </citation>
    <scope>NUCLEOTIDE SEQUENCE [LARGE SCALE GENOMIC DNA]</scope>
    <source>
        <strain evidence="3">CCUG 63418</strain>
    </source>
</reference>
<evidence type="ECO:0000313" key="2">
    <source>
        <dbReference type="EMBL" id="MFD0752070.1"/>
    </source>
</evidence>
<dbReference type="InterPro" id="IPR013324">
    <property type="entry name" value="RNA_pol_sigma_r3/r4-like"/>
</dbReference>
<sequence>MEQDHKNNDLLTPDHPVNLKSLYAQYAGKLLGYILPIVNNRELAEECVVKVFAYISTSKTGLPASNYSNTWSWLTKLANNQIQPLSEATGECKSVINNTTYIQGHKYLNRMNEAQRRVFCGVYYHRKTTAELANELHLPEQELRHTLKEAFMIIRKVKDAY</sequence>
<dbReference type="RefSeq" id="WP_377102405.1">
    <property type="nucleotide sequence ID" value="NZ_JBHTHU010000022.1"/>
</dbReference>
<organism evidence="2 3">
    <name type="scientific">Mucilaginibacter calamicampi</name>
    <dbReference type="NCBI Taxonomy" id="1302352"/>
    <lineage>
        <taxon>Bacteria</taxon>
        <taxon>Pseudomonadati</taxon>
        <taxon>Bacteroidota</taxon>
        <taxon>Sphingobacteriia</taxon>
        <taxon>Sphingobacteriales</taxon>
        <taxon>Sphingobacteriaceae</taxon>
        <taxon>Mucilaginibacter</taxon>
    </lineage>
</organism>
<dbReference type="InterPro" id="IPR007630">
    <property type="entry name" value="RNA_pol_sigma70_r4"/>
</dbReference>
<accession>A0ABW2Z1V0</accession>
<name>A0ABW2Z1V0_9SPHI</name>
<dbReference type="Proteomes" id="UP001596958">
    <property type="component" value="Unassembled WGS sequence"/>
</dbReference>
<evidence type="ECO:0000259" key="1">
    <source>
        <dbReference type="Pfam" id="PF04545"/>
    </source>
</evidence>
<feature type="domain" description="RNA polymerase sigma-70 region 4" evidence="1">
    <location>
        <begin position="108"/>
        <end position="156"/>
    </location>
</feature>
<gene>
    <name evidence="2" type="ORF">ACFQZS_18085</name>
</gene>
<keyword evidence="3" id="KW-1185">Reference proteome</keyword>
<dbReference type="Gene3D" id="1.10.1740.10">
    <property type="match status" value="1"/>
</dbReference>
<dbReference type="InterPro" id="IPR013325">
    <property type="entry name" value="RNA_pol_sigma_r2"/>
</dbReference>
<dbReference type="SUPFAM" id="SSF88946">
    <property type="entry name" value="Sigma2 domain of RNA polymerase sigma factors"/>
    <property type="match status" value="1"/>
</dbReference>